<sequence length="267" mass="31019">MVIRREFRIVLPLTVEEYQVAQLWAVAEASKNETGGGEGIEVRENHPYETESGEKGQYTNKIYHLKYKVPVFIRTLAPAGALEMVEEAWNAYPYCKTVITNPDYMGKEKMSLTIETWHKPDRGELHNVHNLPPEKLAKRDVINIDIAHDKIKDSDYKPEFDPKKVASAKLNRGPLTDPNWRKTCEPHMCAYKLVTIEFIWFGLQGMVESWVQTAERKVFTNFHRQVYCWMDKWAGLTMEDIRAIEDQTQKDLNEMRKGGELKGTKEK</sequence>
<dbReference type="PANTHER" id="PTHR10658">
    <property type="entry name" value="PHOSPHATIDYLINOSITOL TRANSFER PROTEIN"/>
    <property type="match status" value="1"/>
</dbReference>
<dbReference type="Pfam" id="PF02121">
    <property type="entry name" value="IP_trans"/>
    <property type="match status" value="1"/>
</dbReference>
<dbReference type="GO" id="GO:0005737">
    <property type="term" value="C:cytoplasm"/>
    <property type="evidence" value="ECO:0007669"/>
    <property type="project" value="TreeGrafter"/>
</dbReference>
<dbReference type="GeneID" id="119727665"/>
<dbReference type="SUPFAM" id="SSF55961">
    <property type="entry name" value="Bet v1-like"/>
    <property type="match status" value="1"/>
</dbReference>
<dbReference type="GO" id="GO:0035091">
    <property type="term" value="F:phosphatidylinositol binding"/>
    <property type="evidence" value="ECO:0007669"/>
    <property type="project" value="TreeGrafter"/>
</dbReference>
<dbReference type="Gene3D" id="3.30.530.20">
    <property type="match status" value="1"/>
</dbReference>
<dbReference type="PRINTS" id="PR00391">
    <property type="entry name" value="PITRANSFER"/>
</dbReference>
<dbReference type="OMA" id="QHNVHEL"/>
<dbReference type="InterPro" id="IPR023393">
    <property type="entry name" value="START-like_dom_sf"/>
</dbReference>
<proteinExistence type="predicted"/>
<dbReference type="AlphaFoldDB" id="A0A913ZWB3"/>
<keyword evidence="3" id="KW-1185">Reference proteome</keyword>
<accession>A0A913ZWB3</accession>
<dbReference type="InterPro" id="IPR001666">
    <property type="entry name" value="PI_transfer"/>
</dbReference>
<evidence type="ECO:0000313" key="3">
    <source>
        <dbReference type="Proteomes" id="UP000887568"/>
    </source>
</evidence>
<protein>
    <recommendedName>
        <fullName evidence="1">Phosphatidylinositol transfer protein N-terminal domain-containing protein</fullName>
    </recommendedName>
</protein>
<dbReference type="GO" id="GO:0008526">
    <property type="term" value="F:phosphatidylinositol transfer activity"/>
    <property type="evidence" value="ECO:0007669"/>
    <property type="project" value="TreeGrafter"/>
</dbReference>
<dbReference type="GO" id="GO:0008525">
    <property type="term" value="F:phosphatidylcholine transporter activity"/>
    <property type="evidence" value="ECO:0007669"/>
    <property type="project" value="TreeGrafter"/>
</dbReference>
<dbReference type="GO" id="GO:0031210">
    <property type="term" value="F:phosphatidylcholine binding"/>
    <property type="evidence" value="ECO:0007669"/>
    <property type="project" value="TreeGrafter"/>
</dbReference>
<dbReference type="FunFam" id="3.30.530.20:FF:000025">
    <property type="entry name" value="Phosphatidylinositol transfer protein beta"/>
    <property type="match status" value="1"/>
</dbReference>
<organism evidence="2 3">
    <name type="scientific">Patiria miniata</name>
    <name type="common">Bat star</name>
    <name type="synonym">Asterina miniata</name>
    <dbReference type="NCBI Taxonomy" id="46514"/>
    <lineage>
        <taxon>Eukaryota</taxon>
        <taxon>Metazoa</taxon>
        <taxon>Echinodermata</taxon>
        <taxon>Eleutherozoa</taxon>
        <taxon>Asterozoa</taxon>
        <taxon>Asteroidea</taxon>
        <taxon>Valvatacea</taxon>
        <taxon>Valvatida</taxon>
        <taxon>Asterinidae</taxon>
        <taxon>Patiria</taxon>
    </lineage>
</organism>
<dbReference type="OrthoDB" id="18453at2759"/>
<dbReference type="RefSeq" id="XP_038055590.1">
    <property type="nucleotide sequence ID" value="XM_038199662.1"/>
</dbReference>
<reference evidence="2" key="1">
    <citation type="submission" date="2022-11" db="UniProtKB">
        <authorList>
            <consortium name="EnsemblMetazoa"/>
        </authorList>
    </citation>
    <scope>IDENTIFICATION</scope>
</reference>
<dbReference type="InterPro" id="IPR055261">
    <property type="entry name" value="PI_transfer_N"/>
</dbReference>
<dbReference type="Proteomes" id="UP000887568">
    <property type="component" value="Unplaced"/>
</dbReference>
<dbReference type="EnsemblMetazoa" id="XM_038199662.1">
    <property type="protein sequence ID" value="XP_038055590.1"/>
    <property type="gene ID" value="LOC119727665"/>
</dbReference>
<feature type="domain" description="Phosphatidylinositol transfer protein N-terminal" evidence="1">
    <location>
        <begin position="3"/>
        <end position="250"/>
    </location>
</feature>
<evidence type="ECO:0000259" key="1">
    <source>
        <dbReference type="Pfam" id="PF02121"/>
    </source>
</evidence>
<dbReference type="PANTHER" id="PTHR10658:SF11">
    <property type="entry name" value="VIBRATOR, ISOFORM B"/>
    <property type="match status" value="1"/>
</dbReference>
<name>A0A913ZWB3_PATMI</name>
<evidence type="ECO:0000313" key="2">
    <source>
        <dbReference type="EnsemblMetazoa" id="XP_038055590.1"/>
    </source>
</evidence>